<reference evidence="1" key="1">
    <citation type="submission" date="2022-10" db="EMBL/GenBank/DDBJ databases">
        <authorList>
            <person name="Byrne P K."/>
        </authorList>
    </citation>
    <scope>NUCLEOTIDE SEQUENCE</scope>
    <source>
        <strain evidence="1">CBS7001</strain>
    </source>
</reference>
<accession>A0AA35NNS9</accession>
<name>A0AA35NNS9_SACUV</name>
<dbReference type="EMBL" id="OX365927">
    <property type="protein sequence ID" value="CAI4053834.1"/>
    <property type="molecule type" value="Genomic_DNA"/>
</dbReference>
<evidence type="ECO:0000313" key="2">
    <source>
        <dbReference type="Proteomes" id="UP001162090"/>
    </source>
</evidence>
<evidence type="ECO:0000313" key="1">
    <source>
        <dbReference type="EMBL" id="CAI4053834.1"/>
    </source>
</evidence>
<gene>
    <name evidence="1" type="primary">SUVC16G4080</name>
    <name evidence="1" type="ORF">SUVC_16G4080</name>
</gene>
<dbReference type="Proteomes" id="UP001162090">
    <property type="component" value="Chromosome 16"/>
</dbReference>
<organism evidence="1 2">
    <name type="scientific">Saccharomyces uvarum</name>
    <name type="common">Yeast</name>
    <name type="synonym">Saccharomyces bayanus var. uvarum</name>
    <dbReference type="NCBI Taxonomy" id="230603"/>
    <lineage>
        <taxon>Eukaryota</taxon>
        <taxon>Fungi</taxon>
        <taxon>Dikarya</taxon>
        <taxon>Ascomycota</taxon>
        <taxon>Saccharomycotina</taxon>
        <taxon>Saccharomycetes</taxon>
        <taxon>Saccharomycetales</taxon>
        <taxon>Saccharomycetaceae</taxon>
        <taxon>Saccharomyces</taxon>
    </lineage>
</organism>
<protein>
    <submittedName>
        <fullName evidence="1">Uncharacterized protein</fullName>
    </submittedName>
</protein>
<sequence length="77" mass="9308">MSATFKKIKLMFKRNDRQYSPNYGTEMKPKNKNTVITRHDLLIAYEKEQRASLDRSNSIRNLHLQDKRLEKRTKRNI</sequence>
<dbReference type="AlphaFoldDB" id="A0AA35NNS9"/>
<proteinExistence type="predicted"/>